<dbReference type="EMBL" id="PEZG01000026">
    <property type="protein sequence ID" value="PIS15906.1"/>
    <property type="molecule type" value="Genomic_DNA"/>
</dbReference>
<comment type="caution">
    <text evidence="1">The sequence shown here is derived from an EMBL/GenBank/DDBJ whole genome shotgun (WGS) entry which is preliminary data.</text>
</comment>
<evidence type="ECO:0008006" key="3">
    <source>
        <dbReference type="Google" id="ProtNLM"/>
    </source>
</evidence>
<evidence type="ECO:0000313" key="1">
    <source>
        <dbReference type="EMBL" id="PIS15906.1"/>
    </source>
</evidence>
<evidence type="ECO:0000313" key="2">
    <source>
        <dbReference type="Proteomes" id="UP000231198"/>
    </source>
</evidence>
<proteinExistence type="predicted"/>
<organism evidence="1 2">
    <name type="scientific">Candidatus Roizmanbacteria bacterium CG09_land_8_20_14_0_10_41_9</name>
    <dbReference type="NCBI Taxonomy" id="1974850"/>
    <lineage>
        <taxon>Bacteria</taxon>
        <taxon>Candidatus Roizmaniibacteriota</taxon>
    </lineage>
</organism>
<dbReference type="AlphaFoldDB" id="A0A2H0WTC8"/>
<name>A0A2H0WTC8_9BACT</name>
<dbReference type="Proteomes" id="UP000231198">
    <property type="component" value="Unassembled WGS sequence"/>
</dbReference>
<gene>
    <name evidence="1" type="ORF">COT62_01220</name>
</gene>
<reference evidence="2" key="1">
    <citation type="submission" date="2017-09" db="EMBL/GenBank/DDBJ databases">
        <title>Depth-based differentiation of microbial function through sediment-hosted aquifers and enrichment of novel symbionts in the deep terrestrial subsurface.</title>
        <authorList>
            <person name="Probst A.J."/>
            <person name="Ladd B."/>
            <person name="Jarett J.K."/>
            <person name="Geller-Mcgrath D.E."/>
            <person name="Sieber C.M.K."/>
            <person name="Emerson J.B."/>
            <person name="Anantharaman K."/>
            <person name="Thomas B.C."/>
            <person name="Malmstrom R."/>
            <person name="Stieglmeier M."/>
            <person name="Klingl A."/>
            <person name="Woyke T."/>
            <person name="Ryan C.M."/>
            <person name="Banfield J.F."/>
        </authorList>
    </citation>
    <scope>NUCLEOTIDE SEQUENCE [LARGE SCALE GENOMIC DNA]</scope>
</reference>
<sequence length="219" mass="25447">MAATLEARISEEISRFRYERSYKEMIEQLLIGREEGLAASRLSYGAQERLSKNLKKELERYFPADSWTNPGFDKEQVLKQVQGPLLEVGGPTMRGYVTIDVSRLPRRLWITNITRNFCPPDVKDQGHIDMEANATNLPFADKSIGAEFVSCLLCSRRKVLNEAYRVIEDKGLLFWQGAQDTEVIYAHLLGFEMQEYARRKYQFSPEYYENLWSAIFQKP</sequence>
<accession>A0A2H0WTC8</accession>
<protein>
    <recommendedName>
        <fullName evidence="3">Methyltransferase type 11 domain-containing protein</fullName>
    </recommendedName>
</protein>